<sequence>MDELFLHALHGLQAEYDTITAALRARETAVTFEELHEKLLDFEQNLIRSSSSTTVPITANFAAKPSYH</sequence>
<dbReference type="AlphaFoldDB" id="A0A9J5Z4E5"/>
<proteinExistence type="predicted"/>
<name>A0A9J5Z4E5_SOLCO</name>
<dbReference type="Proteomes" id="UP000824120">
    <property type="component" value="Chromosome 5"/>
</dbReference>
<comment type="caution">
    <text evidence="1">The sequence shown here is derived from an EMBL/GenBank/DDBJ whole genome shotgun (WGS) entry which is preliminary data.</text>
</comment>
<dbReference type="EMBL" id="JACXVP010000005">
    <property type="protein sequence ID" value="KAG5607085.1"/>
    <property type="molecule type" value="Genomic_DNA"/>
</dbReference>
<accession>A0A9J5Z4E5</accession>
<gene>
    <name evidence="1" type="ORF">H5410_028577</name>
</gene>
<keyword evidence="2" id="KW-1185">Reference proteome</keyword>
<organism evidence="1 2">
    <name type="scientific">Solanum commersonii</name>
    <name type="common">Commerson's wild potato</name>
    <name type="synonym">Commerson's nightshade</name>
    <dbReference type="NCBI Taxonomy" id="4109"/>
    <lineage>
        <taxon>Eukaryota</taxon>
        <taxon>Viridiplantae</taxon>
        <taxon>Streptophyta</taxon>
        <taxon>Embryophyta</taxon>
        <taxon>Tracheophyta</taxon>
        <taxon>Spermatophyta</taxon>
        <taxon>Magnoliopsida</taxon>
        <taxon>eudicotyledons</taxon>
        <taxon>Gunneridae</taxon>
        <taxon>Pentapetalae</taxon>
        <taxon>asterids</taxon>
        <taxon>lamiids</taxon>
        <taxon>Solanales</taxon>
        <taxon>Solanaceae</taxon>
        <taxon>Solanoideae</taxon>
        <taxon>Solaneae</taxon>
        <taxon>Solanum</taxon>
    </lineage>
</organism>
<evidence type="ECO:0000313" key="1">
    <source>
        <dbReference type="EMBL" id="KAG5607085.1"/>
    </source>
</evidence>
<dbReference type="OrthoDB" id="1912561at2759"/>
<protein>
    <submittedName>
        <fullName evidence="1">Uncharacterized protein</fullName>
    </submittedName>
</protein>
<reference evidence="1 2" key="1">
    <citation type="submission" date="2020-09" db="EMBL/GenBank/DDBJ databases">
        <title>De no assembly of potato wild relative species, Solanum commersonii.</title>
        <authorList>
            <person name="Cho K."/>
        </authorList>
    </citation>
    <scope>NUCLEOTIDE SEQUENCE [LARGE SCALE GENOMIC DNA]</scope>
    <source>
        <strain evidence="1">LZ3.2</strain>
        <tissue evidence="1">Leaf</tissue>
    </source>
</reference>
<evidence type="ECO:0000313" key="2">
    <source>
        <dbReference type="Proteomes" id="UP000824120"/>
    </source>
</evidence>